<sequence length="116" mass="12819">MRPTALRWALLLVLALGVVLMHHVPAQHEPHRHPATAQVQLTSELTASDHDSPAHGLLHLCLAVAASFLALLAPRLRADLGVIAEMPPPRFRRTLERARPPDPLPRRLAALCVLRR</sequence>
<feature type="transmembrane region" description="Helical" evidence="1">
    <location>
        <begin position="53"/>
        <end position="73"/>
    </location>
</feature>
<dbReference type="RefSeq" id="WP_093420258.1">
    <property type="nucleotide sequence ID" value="NZ_FOZX01000007.1"/>
</dbReference>
<keyword evidence="1" id="KW-0812">Transmembrane</keyword>
<evidence type="ECO:0000313" key="2">
    <source>
        <dbReference type="EMBL" id="SFS89312.1"/>
    </source>
</evidence>
<accession>A0A1I6TJ77</accession>
<dbReference type="EMBL" id="FOZX01000007">
    <property type="protein sequence ID" value="SFS89312.1"/>
    <property type="molecule type" value="Genomic_DNA"/>
</dbReference>
<protein>
    <submittedName>
        <fullName evidence="2">Uncharacterized protein</fullName>
    </submittedName>
</protein>
<reference evidence="3" key="1">
    <citation type="submission" date="2016-10" db="EMBL/GenBank/DDBJ databases">
        <authorList>
            <person name="Varghese N."/>
            <person name="Submissions S."/>
        </authorList>
    </citation>
    <scope>NUCLEOTIDE SEQUENCE [LARGE SCALE GENOMIC DNA]</scope>
    <source>
        <strain evidence="3">DSM 44771</strain>
    </source>
</reference>
<dbReference type="AlphaFoldDB" id="A0A1I6TJ77"/>
<gene>
    <name evidence="2" type="ORF">SAMN05660874_03993</name>
</gene>
<name>A0A1I6TJ77_9PSEU</name>
<dbReference type="Proteomes" id="UP000198852">
    <property type="component" value="Unassembled WGS sequence"/>
</dbReference>
<evidence type="ECO:0000313" key="3">
    <source>
        <dbReference type="Proteomes" id="UP000198852"/>
    </source>
</evidence>
<keyword evidence="1" id="KW-1133">Transmembrane helix</keyword>
<keyword evidence="1" id="KW-0472">Membrane</keyword>
<evidence type="ECO:0000256" key="1">
    <source>
        <dbReference type="SAM" id="Phobius"/>
    </source>
</evidence>
<dbReference type="STRING" id="95161.SAMN05660874_03993"/>
<proteinExistence type="predicted"/>
<organism evidence="2 3">
    <name type="scientific">Saccharopolyspora flava</name>
    <dbReference type="NCBI Taxonomy" id="95161"/>
    <lineage>
        <taxon>Bacteria</taxon>
        <taxon>Bacillati</taxon>
        <taxon>Actinomycetota</taxon>
        <taxon>Actinomycetes</taxon>
        <taxon>Pseudonocardiales</taxon>
        <taxon>Pseudonocardiaceae</taxon>
        <taxon>Saccharopolyspora</taxon>
    </lineage>
</organism>
<keyword evidence="3" id="KW-1185">Reference proteome</keyword>